<gene>
    <name evidence="3" type="ORF">METZ01_LOCUS31677</name>
</gene>
<proteinExistence type="predicted"/>
<name>A0A381QMM4_9ZZZZ</name>
<dbReference type="PANTHER" id="PTHR43048">
    <property type="entry name" value="METHYLMALONYL-COA EPIMERASE"/>
    <property type="match status" value="1"/>
</dbReference>
<dbReference type="InterPro" id="IPR004360">
    <property type="entry name" value="Glyas_Fos-R_dOase_dom"/>
</dbReference>
<dbReference type="InterPro" id="IPR029068">
    <property type="entry name" value="Glyas_Bleomycin-R_OHBP_Dase"/>
</dbReference>
<sequence length="199" mass="22218">MLRVLCQRRGADRLRWGNITVVAGVASTANCVPCALRCPRFSKNPVFRFCAGRTIIVGVNKVHTKLLEGPMLADNIRLKNINHITYNVKDKDAALKWYQDILGVGQIPKMVNGDHLYWLQLPSGAMIHIIENVDAPSAPSHHTAFEVDEIDESHKYFATKGIETTDIQTRNDGQRAFYLNDLDGNRIEICTVSGFGVLV</sequence>
<dbReference type="SUPFAM" id="SSF54593">
    <property type="entry name" value="Glyoxalase/Bleomycin resistance protein/Dihydroxybiphenyl dioxygenase"/>
    <property type="match status" value="1"/>
</dbReference>
<dbReference type="PROSITE" id="PS51819">
    <property type="entry name" value="VOC"/>
    <property type="match status" value="1"/>
</dbReference>
<protein>
    <recommendedName>
        <fullName evidence="2">VOC domain-containing protein</fullName>
    </recommendedName>
</protein>
<keyword evidence="1" id="KW-0479">Metal-binding</keyword>
<dbReference type="InterPro" id="IPR037523">
    <property type="entry name" value="VOC_core"/>
</dbReference>
<evidence type="ECO:0000259" key="2">
    <source>
        <dbReference type="PROSITE" id="PS51819"/>
    </source>
</evidence>
<dbReference type="GO" id="GO:0004493">
    <property type="term" value="F:methylmalonyl-CoA epimerase activity"/>
    <property type="evidence" value="ECO:0007669"/>
    <property type="project" value="TreeGrafter"/>
</dbReference>
<dbReference type="GO" id="GO:0046491">
    <property type="term" value="P:L-methylmalonyl-CoA metabolic process"/>
    <property type="evidence" value="ECO:0007669"/>
    <property type="project" value="TreeGrafter"/>
</dbReference>
<feature type="domain" description="VOC" evidence="2">
    <location>
        <begin position="80"/>
        <end position="192"/>
    </location>
</feature>
<dbReference type="Pfam" id="PF00903">
    <property type="entry name" value="Glyoxalase"/>
    <property type="match status" value="1"/>
</dbReference>
<dbReference type="InterPro" id="IPR051785">
    <property type="entry name" value="MMCE/EMCE_epimerase"/>
</dbReference>
<dbReference type="Gene3D" id="3.10.180.10">
    <property type="entry name" value="2,3-Dihydroxybiphenyl 1,2-Dioxygenase, domain 1"/>
    <property type="match status" value="1"/>
</dbReference>
<dbReference type="PANTHER" id="PTHR43048:SF3">
    <property type="entry name" value="METHYLMALONYL-COA EPIMERASE, MITOCHONDRIAL"/>
    <property type="match status" value="1"/>
</dbReference>
<evidence type="ECO:0000256" key="1">
    <source>
        <dbReference type="ARBA" id="ARBA00022723"/>
    </source>
</evidence>
<dbReference type="EMBL" id="UINC01001368">
    <property type="protein sequence ID" value="SUZ78823.1"/>
    <property type="molecule type" value="Genomic_DNA"/>
</dbReference>
<dbReference type="GO" id="GO:0046872">
    <property type="term" value="F:metal ion binding"/>
    <property type="evidence" value="ECO:0007669"/>
    <property type="project" value="UniProtKB-KW"/>
</dbReference>
<evidence type="ECO:0000313" key="3">
    <source>
        <dbReference type="EMBL" id="SUZ78823.1"/>
    </source>
</evidence>
<organism evidence="3">
    <name type="scientific">marine metagenome</name>
    <dbReference type="NCBI Taxonomy" id="408172"/>
    <lineage>
        <taxon>unclassified sequences</taxon>
        <taxon>metagenomes</taxon>
        <taxon>ecological metagenomes</taxon>
    </lineage>
</organism>
<dbReference type="AlphaFoldDB" id="A0A381QMM4"/>
<reference evidence="3" key="1">
    <citation type="submission" date="2018-05" db="EMBL/GenBank/DDBJ databases">
        <authorList>
            <person name="Lanie J.A."/>
            <person name="Ng W.-L."/>
            <person name="Kazmierczak K.M."/>
            <person name="Andrzejewski T.M."/>
            <person name="Davidsen T.M."/>
            <person name="Wayne K.J."/>
            <person name="Tettelin H."/>
            <person name="Glass J.I."/>
            <person name="Rusch D."/>
            <person name="Podicherti R."/>
            <person name="Tsui H.-C.T."/>
            <person name="Winkler M.E."/>
        </authorList>
    </citation>
    <scope>NUCLEOTIDE SEQUENCE</scope>
</reference>
<accession>A0A381QMM4</accession>